<accession>A0A9N8H279</accession>
<name>A0A9N8H279_9STRA</name>
<organism evidence="6 7">
    <name type="scientific">Seminavis robusta</name>
    <dbReference type="NCBI Taxonomy" id="568900"/>
    <lineage>
        <taxon>Eukaryota</taxon>
        <taxon>Sar</taxon>
        <taxon>Stramenopiles</taxon>
        <taxon>Ochrophyta</taxon>
        <taxon>Bacillariophyta</taxon>
        <taxon>Bacillariophyceae</taxon>
        <taxon>Bacillariophycidae</taxon>
        <taxon>Naviculales</taxon>
        <taxon>Naviculaceae</taxon>
        <taxon>Seminavis</taxon>
    </lineage>
</organism>
<evidence type="ECO:0000256" key="3">
    <source>
        <dbReference type="ARBA" id="ARBA00022833"/>
    </source>
</evidence>
<gene>
    <name evidence="6" type="ORF">SEMRO_5_G004100.1</name>
</gene>
<protein>
    <recommendedName>
        <fullName evidence="5">MYND-type domain-containing protein</fullName>
    </recommendedName>
</protein>
<evidence type="ECO:0000259" key="5">
    <source>
        <dbReference type="PROSITE" id="PS50865"/>
    </source>
</evidence>
<sequence>MNDFGSFVEDFLDDSEDFCDNILGLMRKLQITHPTVLSHPHTARYLYGAAANAMLERSSDVNVNDKWNLVQTLLRSAIFLEKGHSILGLPPEEREQVRDRMSHVRWHFVKHCESIRDMVIYTDKKIPCKCLACIKRQVPEEPEMRTCATCCVEIANTMWCPKCLMCEYCSEECQLADWPRHQIQCKVFRGRINMEEANQRWFQRQASMGIID</sequence>
<dbReference type="Proteomes" id="UP001153069">
    <property type="component" value="Unassembled WGS sequence"/>
</dbReference>
<dbReference type="PROSITE" id="PS50865">
    <property type="entry name" value="ZF_MYND_2"/>
    <property type="match status" value="1"/>
</dbReference>
<dbReference type="EMBL" id="CAICTM010000005">
    <property type="protein sequence ID" value="CAB9496435.1"/>
    <property type="molecule type" value="Genomic_DNA"/>
</dbReference>
<comment type="caution">
    <text evidence="6">The sequence shown here is derived from an EMBL/GenBank/DDBJ whole genome shotgun (WGS) entry which is preliminary data.</text>
</comment>
<evidence type="ECO:0000256" key="4">
    <source>
        <dbReference type="PROSITE-ProRule" id="PRU00134"/>
    </source>
</evidence>
<dbReference type="PROSITE" id="PS01360">
    <property type="entry name" value="ZF_MYND_1"/>
    <property type="match status" value="1"/>
</dbReference>
<dbReference type="SUPFAM" id="SSF144232">
    <property type="entry name" value="HIT/MYND zinc finger-like"/>
    <property type="match status" value="1"/>
</dbReference>
<dbReference type="OrthoDB" id="194358at2759"/>
<feature type="domain" description="MYND-type" evidence="5">
    <location>
        <begin position="147"/>
        <end position="185"/>
    </location>
</feature>
<dbReference type="Gene3D" id="6.10.140.2220">
    <property type="match status" value="1"/>
</dbReference>
<keyword evidence="7" id="KW-1185">Reference proteome</keyword>
<dbReference type="InterPro" id="IPR002893">
    <property type="entry name" value="Znf_MYND"/>
</dbReference>
<evidence type="ECO:0000313" key="7">
    <source>
        <dbReference type="Proteomes" id="UP001153069"/>
    </source>
</evidence>
<dbReference type="AlphaFoldDB" id="A0A9N8H279"/>
<evidence type="ECO:0000256" key="1">
    <source>
        <dbReference type="ARBA" id="ARBA00022723"/>
    </source>
</evidence>
<keyword evidence="1" id="KW-0479">Metal-binding</keyword>
<keyword evidence="3" id="KW-0862">Zinc</keyword>
<dbReference type="GO" id="GO:0008270">
    <property type="term" value="F:zinc ion binding"/>
    <property type="evidence" value="ECO:0007669"/>
    <property type="project" value="UniProtKB-KW"/>
</dbReference>
<evidence type="ECO:0000256" key="2">
    <source>
        <dbReference type="ARBA" id="ARBA00022771"/>
    </source>
</evidence>
<dbReference type="Pfam" id="PF01753">
    <property type="entry name" value="zf-MYND"/>
    <property type="match status" value="1"/>
</dbReference>
<keyword evidence="2 4" id="KW-0863">Zinc-finger</keyword>
<proteinExistence type="predicted"/>
<evidence type="ECO:0000313" key="6">
    <source>
        <dbReference type="EMBL" id="CAB9496435.1"/>
    </source>
</evidence>
<reference evidence="6" key="1">
    <citation type="submission" date="2020-06" db="EMBL/GenBank/DDBJ databases">
        <authorList>
            <consortium name="Plant Systems Biology data submission"/>
        </authorList>
    </citation>
    <scope>NUCLEOTIDE SEQUENCE</scope>
    <source>
        <strain evidence="6">D6</strain>
    </source>
</reference>